<feature type="domain" description="DUF4097" evidence="2">
    <location>
        <begin position="95"/>
        <end position="222"/>
    </location>
</feature>
<keyword evidence="4" id="KW-1185">Reference proteome</keyword>
<dbReference type="KEGG" id="scor:J3U87_14200"/>
<accession>A0A8A4TVU3</accession>
<evidence type="ECO:0000256" key="1">
    <source>
        <dbReference type="SAM" id="SignalP"/>
    </source>
</evidence>
<evidence type="ECO:0000259" key="2">
    <source>
        <dbReference type="Pfam" id="PF13349"/>
    </source>
</evidence>
<dbReference type="Proteomes" id="UP000663929">
    <property type="component" value="Chromosome"/>
</dbReference>
<gene>
    <name evidence="3" type="ORF">J3U87_14200</name>
</gene>
<name>A0A8A4TVU3_SULCO</name>
<dbReference type="AlphaFoldDB" id="A0A8A4TVU3"/>
<keyword evidence="1" id="KW-0732">Signal</keyword>
<protein>
    <submittedName>
        <fullName evidence="3">DUF4097 family beta strand repeat protein</fullName>
    </submittedName>
</protein>
<organism evidence="3 4">
    <name type="scientific">Sulfidibacter corallicola</name>
    <dbReference type="NCBI Taxonomy" id="2818388"/>
    <lineage>
        <taxon>Bacteria</taxon>
        <taxon>Pseudomonadati</taxon>
        <taxon>Acidobacteriota</taxon>
        <taxon>Holophagae</taxon>
        <taxon>Acanthopleuribacterales</taxon>
        <taxon>Acanthopleuribacteraceae</taxon>
        <taxon>Sulfidibacter</taxon>
    </lineage>
</organism>
<dbReference type="RefSeq" id="WP_237383705.1">
    <property type="nucleotide sequence ID" value="NZ_CP071793.1"/>
</dbReference>
<dbReference type="InterPro" id="IPR025164">
    <property type="entry name" value="Toastrack_DUF4097"/>
</dbReference>
<proteinExistence type="predicted"/>
<reference evidence="3" key="1">
    <citation type="submission" date="2021-03" db="EMBL/GenBank/DDBJ databases">
        <title>Acanthopleuribacteraceae sp. M133.</title>
        <authorList>
            <person name="Wang G."/>
        </authorList>
    </citation>
    <scope>NUCLEOTIDE SEQUENCE</scope>
    <source>
        <strain evidence="3">M133</strain>
    </source>
</reference>
<feature type="chain" id="PRO_5035182061" evidence="1">
    <location>
        <begin position="28"/>
        <end position="258"/>
    </location>
</feature>
<evidence type="ECO:0000313" key="3">
    <source>
        <dbReference type="EMBL" id="QTD53603.1"/>
    </source>
</evidence>
<evidence type="ECO:0000313" key="4">
    <source>
        <dbReference type="Proteomes" id="UP000663929"/>
    </source>
</evidence>
<feature type="signal peptide" evidence="1">
    <location>
        <begin position="1"/>
        <end position="27"/>
    </location>
</feature>
<dbReference type="EMBL" id="CP071793">
    <property type="protein sequence ID" value="QTD53603.1"/>
    <property type="molecule type" value="Genomic_DNA"/>
</dbReference>
<dbReference type="Pfam" id="PF13349">
    <property type="entry name" value="DUF4097"/>
    <property type="match status" value="1"/>
</dbReference>
<sequence length="258" mass="29007">MIVHAGFARTILCAASVLLLSHLPVSAAGDINIDRTFQVGASPVLNLDTHKGELKIRPVEGDEIVVKARIRAEEGTEELDLVDVRFRQVGDRVYVDVDYQETRFWNNWNNGHRILPAVDFDITVPQRTELRVDSHKSDIDIVAPDGRLTLEAHKGRGQIRGVHSDLRFETHKGDFDIEVTELADLDISTHKGYVKVQVLSGDNFRIRGNTHKGDLAIVGRDVRHIVQRNGYSINHREGTGDAMVQLETHKGFIELAWK</sequence>